<dbReference type="Proteomes" id="UP000291933">
    <property type="component" value="Unassembled WGS sequence"/>
</dbReference>
<evidence type="ECO:0000256" key="1">
    <source>
        <dbReference type="SAM" id="Phobius"/>
    </source>
</evidence>
<keyword evidence="1" id="KW-1133">Transmembrane helix</keyword>
<protein>
    <recommendedName>
        <fullName evidence="4">DUF3137 domain-containing protein</fullName>
    </recommendedName>
</protein>
<dbReference type="RefSeq" id="WP_131172233.1">
    <property type="nucleotide sequence ID" value="NZ_FXTL01000010.1"/>
</dbReference>
<keyword evidence="3" id="KW-1185">Reference proteome</keyword>
<dbReference type="AlphaFoldDB" id="A0A4Q9KJZ2"/>
<comment type="caution">
    <text evidence="2">The sequence shown here is derived from an EMBL/GenBank/DDBJ whole genome shotgun (WGS) entry which is preliminary data.</text>
</comment>
<reference evidence="2 3" key="1">
    <citation type="submission" date="2019-01" db="EMBL/GenBank/DDBJ databases">
        <title>Lactibacter flavus gen. nov., sp. nov., a novel bacterium of the family Propionibacteriaceae isolated from raw milk and dairy products.</title>
        <authorList>
            <person name="Huptas C."/>
            <person name="Wenning M."/>
            <person name="Breitenwieser F."/>
            <person name="Doll E."/>
            <person name="Von Neubeck M."/>
            <person name="Busse H.-J."/>
            <person name="Scherer S."/>
        </authorList>
    </citation>
    <scope>NUCLEOTIDE SEQUENCE [LARGE SCALE GENOMIC DNA]</scope>
    <source>
        <strain evidence="3">DSM 22130 / JCM 15804 / WR061</strain>
    </source>
</reference>
<evidence type="ECO:0008006" key="4">
    <source>
        <dbReference type="Google" id="ProtNLM"/>
    </source>
</evidence>
<evidence type="ECO:0000313" key="2">
    <source>
        <dbReference type="EMBL" id="TBT94728.1"/>
    </source>
</evidence>
<dbReference type="EMBL" id="SDMR01000010">
    <property type="protein sequence ID" value="TBT94728.1"/>
    <property type="molecule type" value="Genomic_DNA"/>
</dbReference>
<dbReference type="OrthoDB" id="190895at2"/>
<keyword evidence="1" id="KW-0472">Membrane</keyword>
<accession>A0A4Q9KJZ2</accession>
<keyword evidence="1" id="KW-0812">Transmembrane</keyword>
<feature type="transmembrane region" description="Helical" evidence="1">
    <location>
        <begin position="16"/>
        <end position="38"/>
    </location>
</feature>
<proteinExistence type="predicted"/>
<name>A0A4Q9KJZ2_PROTD</name>
<evidence type="ECO:0000313" key="3">
    <source>
        <dbReference type="Proteomes" id="UP000291933"/>
    </source>
</evidence>
<sequence length="420" mass="45936">MRQDTPFGSAFSPVEFFVVIAGVVAVVVIGIFVARAVIRAMYRAKVGAFGWDYEPSPGLETVYGLNCPPFGLGRQRRVEDRITGRTASGVDFVAVRYRSDVSGWQFVAALDLGAAYPEAQLAPAGRERRGVAGQRLDVDGWSVVGADATWTQAVAASVPPAAHLLRKLLPSATLSVDGRRLTVAPVPSDPELLLPVLNCAAEIVAIIRSLPAGAPGPVPAELSFYGRPTWIYRPQDDAWLASVPFSGAGHAHEAKEVIIGRRGALQLVAFTHHWDTTETRTTTDANGNSHTETYTAHHTEPAAAIFLDFPFRDLSLNWGMFGGRLGRKIAFESEDFNRRYRVNADDDRFAYDVIHPQQMEWLLAIDAPAFSIDSGRMDLVVPDTDFPTLDDRLNFAAAFFGRLRPYTWESLGLRTPPALS</sequence>
<gene>
    <name evidence="2" type="ORF">ET996_09015</name>
</gene>
<organism evidence="2 3">
    <name type="scientific">Propioniciclava tarda</name>
    <dbReference type="NCBI Taxonomy" id="433330"/>
    <lineage>
        <taxon>Bacteria</taxon>
        <taxon>Bacillati</taxon>
        <taxon>Actinomycetota</taxon>
        <taxon>Actinomycetes</taxon>
        <taxon>Propionibacteriales</taxon>
        <taxon>Propionibacteriaceae</taxon>
        <taxon>Propioniciclava</taxon>
    </lineage>
</organism>